<evidence type="ECO:0008006" key="4">
    <source>
        <dbReference type="Google" id="ProtNLM"/>
    </source>
</evidence>
<dbReference type="RefSeq" id="WP_098735022.1">
    <property type="nucleotide sequence ID" value="NZ_PDKW01000037.1"/>
</dbReference>
<reference evidence="3" key="1">
    <citation type="submission" date="2017-10" db="EMBL/GenBank/DDBJ databases">
        <authorList>
            <person name="Kravchenko I.K."/>
            <person name="Grouzdev D.S."/>
        </authorList>
    </citation>
    <scope>NUCLEOTIDE SEQUENCE [LARGE SCALE GENOMIC DNA]</scope>
    <source>
        <strain evidence="3">B2</strain>
    </source>
</reference>
<organism evidence="2 3">
    <name type="scientific">Azospirillum palustre</name>
    <dbReference type="NCBI Taxonomy" id="2044885"/>
    <lineage>
        <taxon>Bacteria</taxon>
        <taxon>Pseudomonadati</taxon>
        <taxon>Pseudomonadota</taxon>
        <taxon>Alphaproteobacteria</taxon>
        <taxon>Rhodospirillales</taxon>
        <taxon>Azospirillaceae</taxon>
        <taxon>Azospirillum</taxon>
    </lineage>
</organism>
<protein>
    <recommendedName>
        <fullName evidence="4">DUF3102 domain-containing protein</fullName>
    </recommendedName>
</protein>
<dbReference type="InterPro" id="IPR021451">
    <property type="entry name" value="DUF3102"/>
</dbReference>
<proteinExistence type="predicted"/>
<dbReference type="EMBL" id="PDKW01000037">
    <property type="protein sequence ID" value="PGH59030.1"/>
    <property type="molecule type" value="Genomic_DNA"/>
</dbReference>
<sequence length="226" mass="25322">MVDRESNAPNPEIGATTVSKPRGRRNKLQAISATDVQTVLQPLAKTLPATRMPASDVIEADYATLSTVDEYAYEVGRLWGEASRTFVQVGRRINQAKATLVHGEFMELAQQRLPFSIDIAERLMAIARAVDDGIYPETVLPPNWSVAHALVTLKDDERPKALEEGLVRPNVTRREIAEFKRRLRKGGGEVDERAAARRELAQLLTRMERDRKRLAELQALLGRELS</sequence>
<comment type="caution">
    <text evidence="2">The sequence shown here is derived from an EMBL/GenBank/DDBJ whole genome shotgun (WGS) entry which is preliminary data.</text>
</comment>
<gene>
    <name evidence="2" type="ORF">CRT60_03335</name>
</gene>
<evidence type="ECO:0000256" key="1">
    <source>
        <dbReference type="SAM" id="Coils"/>
    </source>
</evidence>
<dbReference type="AlphaFoldDB" id="A0A2B8BMP7"/>
<dbReference type="Pfam" id="PF11300">
    <property type="entry name" value="DUF3102"/>
    <property type="match status" value="1"/>
</dbReference>
<evidence type="ECO:0000313" key="3">
    <source>
        <dbReference type="Proteomes" id="UP000225379"/>
    </source>
</evidence>
<name>A0A2B8BMP7_9PROT</name>
<keyword evidence="3" id="KW-1185">Reference proteome</keyword>
<keyword evidence="1" id="KW-0175">Coiled coil</keyword>
<dbReference type="Proteomes" id="UP000225379">
    <property type="component" value="Unassembled WGS sequence"/>
</dbReference>
<accession>A0A2B8BMP7</accession>
<dbReference type="OrthoDB" id="7266764at2"/>
<evidence type="ECO:0000313" key="2">
    <source>
        <dbReference type="EMBL" id="PGH59030.1"/>
    </source>
</evidence>
<feature type="coiled-coil region" evidence="1">
    <location>
        <begin position="193"/>
        <end position="220"/>
    </location>
</feature>